<sequence>MRHGCFVARVETSPAENAVRNMPGNRVSGERASPSVFRQRVWRGVQAQRPGSRNENPHSCVEPVREFRCSVKKQGASGSGRAASPDLPFAELSMGATKLMRAMCAIALFNGALFLCVKDEAFAGEKEERVKKLTADLRKSKDAKARVTALQELGELAQIKKSLVQDSLPDIYKAAEDKDPGVRAAAAETLGKADEPYEKAGEILVKMLKDDKETGVKIGAAKGLAAMGMTAKAALPALQGVAKETKGEKKGPLSQLNKAATSAVQVIKGMRK</sequence>
<accession>A0A2Z3GU82</accession>
<dbReference type="OrthoDB" id="462757at2"/>
<dbReference type="EMBL" id="CP025958">
    <property type="protein sequence ID" value="AWM37969.1"/>
    <property type="molecule type" value="Genomic_DNA"/>
</dbReference>
<gene>
    <name evidence="1" type="ORF">C1280_13860</name>
</gene>
<evidence type="ECO:0000313" key="2">
    <source>
        <dbReference type="Proteomes" id="UP000245802"/>
    </source>
</evidence>
<evidence type="ECO:0000313" key="1">
    <source>
        <dbReference type="EMBL" id="AWM37969.1"/>
    </source>
</evidence>
<reference evidence="1 2" key="1">
    <citation type="submission" date="2018-01" db="EMBL/GenBank/DDBJ databases">
        <title>G. obscuriglobus.</title>
        <authorList>
            <person name="Franke J."/>
            <person name="Blomberg W."/>
            <person name="Selmecki A."/>
        </authorList>
    </citation>
    <scope>NUCLEOTIDE SEQUENCE [LARGE SCALE GENOMIC DNA]</scope>
    <source>
        <strain evidence="1 2">DSM 5831</strain>
    </source>
</reference>
<dbReference type="InterPro" id="IPR011989">
    <property type="entry name" value="ARM-like"/>
</dbReference>
<dbReference type="InterPro" id="IPR004155">
    <property type="entry name" value="PBS_lyase_HEAT"/>
</dbReference>
<dbReference type="InterPro" id="IPR016024">
    <property type="entry name" value="ARM-type_fold"/>
</dbReference>
<organism evidence="1 2">
    <name type="scientific">Gemmata obscuriglobus</name>
    <dbReference type="NCBI Taxonomy" id="114"/>
    <lineage>
        <taxon>Bacteria</taxon>
        <taxon>Pseudomonadati</taxon>
        <taxon>Planctomycetota</taxon>
        <taxon>Planctomycetia</taxon>
        <taxon>Gemmatales</taxon>
        <taxon>Gemmataceae</taxon>
        <taxon>Gemmata</taxon>
    </lineage>
</organism>
<protein>
    <submittedName>
        <fullName evidence="1">HEAT repeat domain-containing protein</fullName>
    </submittedName>
</protein>
<dbReference type="SMART" id="SM00567">
    <property type="entry name" value="EZ_HEAT"/>
    <property type="match status" value="2"/>
</dbReference>
<dbReference type="Gene3D" id="1.25.10.10">
    <property type="entry name" value="Leucine-rich Repeat Variant"/>
    <property type="match status" value="1"/>
</dbReference>
<dbReference type="Pfam" id="PF13646">
    <property type="entry name" value="HEAT_2"/>
    <property type="match status" value="1"/>
</dbReference>
<dbReference type="SUPFAM" id="SSF48371">
    <property type="entry name" value="ARM repeat"/>
    <property type="match status" value="1"/>
</dbReference>
<keyword evidence="2" id="KW-1185">Reference proteome</keyword>
<name>A0A2Z3GU82_9BACT</name>
<dbReference type="KEGG" id="gog:C1280_13860"/>
<dbReference type="Proteomes" id="UP000245802">
    <property type="component" value="Chromosome"/>
</dbReference>
<proteinExistence type="predicted"/>
<dbReference type="AlphaFoldDB" id="A0A2Z3GU82"/>